<evidence type="ECO:0000313" key="1">
    <source>
        <dbReference type="EMBL" id="KIJ32404.1"/>
    </source>
</evidence>
<dbReference type="AlphaFoldDB" id="A0A0C9UCN4"/>
<reference evidence="1 2" key="1">
    <citation type="submission" date="2014-06" db="EMBL/GenBank/DDBJ databases">
        <title>Evolutionary Origins and Diversification of the Mycorrhizal Mutualists.</title>
        <authorList>
            <consortium name="DOE Joint Genome Institute"/>
            <consortium name="Mycorrhizal Genomics Consortium"/>
            <person name="Kohler A."/>
            <person name="Kuo A."/>
            <person name="Nagy L.G."/>
            <person name="Floudas D."/>
            <person name="Copeland A."/>
            <person name="Barry K.W."/>
            <person name="Cichocki N."/>
            <person name="Veneault-Fourrey C."/>
            <person name="LaButti K."/>
            <person name="Lindquist E.A."/>
            <person name="Lipzen A."/>
            <person name="Lundell T."/>
            <person name="Morin E."/>
            <person name="Murat C."/>
            <person name="Riley R."/>
            <person name="Ohm R."/>
            <person name="Sun H."/>
            <person name="Tunlid A."/>
            <person name="Henrissat B."/>
            <person name="Grigoriev I.V."/>
            <person name="Hibbett D.S."/>
            <person name="Martin F."/>
        </authorList>
    </citation>
    <scope>NUCLEOTIDE SEQUENCE [LARGE SCALE GENOMIC DNA]</scope>
    <source>
        <strain evidence="1 2">SS14</strain>
    </source>
</reference>
<sequence>MHSASPLVLARETYFDAITFSFPHIPTTLTPGTEPIHLLCDLLGWSCCLSDLGRPAYIVLKEFEAHPIYIHNVDNVQA</sequence>
<dbReference type="Proteomes" id="UP000054279">
    <property type="component" value="Unassembled WGS sequence"/>
</dbReference>
<gene>
    <name evidence="1" type="ORF">M422DRAFT_35815</name>
</gene>
<organism evidence="1 2">
    <name type="scientific">Sphaerobolus stellatus (strain SS14)</name>
    <dbReference type="NCBI Taxonomy" id="990650"/>
    <lineage>
        <taxon>Eukaryota</taxon>
        <taxon>Fungi</taxon>
        <taxon>Dikarya</taxon>
        <taxon>Basidiomycota</taxon>
        <taxon>Agaricomycotina</taxon>
        <taxon>Agaricomycetes</taxon>
        <taxon>Phallomycetidae</taxon>
        <taxon>Geastrales</taxon>
        <taxon>Sphaerobolaceae</taxon>
        <taxon>Sphaerobolus</taxon>
    </lineage>
</organism>
<dbReference type="EMBL" id="KN837227">
    <property type="protein sequence ID" value="KIJ32404.1"/>
    <property type="molecule type" value="Genomic_DNA"/>
</dbReference>
<protein>
    <submittedName>
        <fullName evidence="1">Uncharacterized protein</fullName>
    </submittedName>
</protein>
<dbReference type="HOGENOM" id="CLU_198515_0_0_1"/>
<name>A0A0C9UCN4_SPHS4</name>
<accession>A0A0C9UCN4</accession>
<evidence type="ECO:0000313" key="2">
    <source>
        <dbReference type="Proteomes" id="UP000054279"/>
    </source>
</evidence>
<keyword evidence="2" id="KW-1185">Reference proteome</keyword>
<proteinExistence type="predicted"/>